<evidence type="ECO:0000313" key="1">
    <source>
        <dbReference type="Ensembl" id="ENSTGEP00000027068.1"/>
    </source>
</evidence>
<reference evidence="1" key="3">
    <citation type="submission" date="2025-09" db="UniProtKB">
        <authorList>
            <consortium name="Ensembl"/>
        </authorList>
    </citation>
    <scope>IDENTIFICATION</scope>
</reference>
<protein>
    <submittedName>
        <fullName evidence="1">Uncharacterized protein</fullName>
    </submittedName>
</protein>
<dbReference type="Ensembl" id="ENSTGET00000032268.1">
    <property type="protein sequence ID" value="ENSTGEP00000027068.1"/>
    <property type="gene ID" value="ENSTGEG00000021848.1"/>
</dbReference>
<dbReference type="Proteomes" id="UP000694411">
    <property type="component" value="Chromosome 14"/>
</dbReference>
<name>A0A8D2FS04_THEGE</name>
<sequence>MGQGNGDSRHQLLPGSLHFRGELPAKVSSQNNHHHVTQELLVLRIHMQLVTVQLTQLSKGGLEVVHVFNSISKGSQHLLAMGLDLGVSKAVKKSLGPGNQCLPAQGFTSSLFHIHLAPQASDGSLLLSSKMHHDARPESLLVTAAVSEADITGFPLKQTLWVIPSFFPFRVWTPVFS</sequence>
<dbReference type="AlphaFoldDB" id="A0A8D2FS04"/>
<reference evidence="1" key="2">
    <citation type="submission" date="2025-08" db="UniProtKB">
        <authorList>
            <consortium name="Ensembl"/>
        </authorList>
    </citation>
    <scope>IDENTIFICATION</scope>
</reference>
<proteinExistence type="predicted"/>
<organism evidence="1 2">
    <name type="scientific">Theropithecus gelada</name>
    <name type="common">Gelada baboon</name>
    <dbReference type="NCBI Taxonomy" id="9565"/>
    <lineage>
        <taxon>Eukaryota</taxon>
        <taxon>Metazoa</taxon>
        <taxon>Chordata</taxon>
        <taxon>Craniata</taxon>
        <taxon>Vertebrata</taxon>
        <taxon>Euteleostomi</taxon>
        <taxon>Mammalia</taxon>
        <taxon>Eutheria</taxon>
        <taxon>Euarchontoglires</taxon>
        <taxon>Primates</taxon>
        <taxon>Haplorrhini</taxon>
        <taxon>Catarrhini</taxon>
        <taxon>Cercopithecidae</taxon>
        <taxon>Cercopithecinae</taxon>
        <taxon>Theropithecus</taxon>
    </lineage>
</organism>
<reference evidence="1" key="1">
    <citation type="submission" date="2018-05" db="EMBL/GenBank/DDBJ databases">
        <title>Whole genome of Theropithecus gelada.</title>
        <authorList>
            <person name="Chiou K.L."/>
            <person name="Snyder-Mackler N."/>
        </authorList>
    </citation>
    <scope>NUCLEOTIDE SEQUENCE [LARGE SCALE GENOMIC DNA]</scope>
</reference>
<keyword evidence="2" id="KW-1185">Reference proteome</keyword>
<evidence type="ECO:0000313" key="2">
    <source>
        <dbReference type="Proteomes" id="UP000694411"/>
    </source>
</evidence>
<accession>A0A8D2FS04</accession>